<dbReference type="SUPFAM" id="SSF143212">
    <property type="entry name" value="Rv2632c-like"/>
    <property type="match status" value="1"/>
</dbReference>
<evidence type="ECO:0000256" key="1">
    <source>
        <dbReference type="SAM" id="MobiDB-lite"/>
    </source>
</evidence>
<dbReference type="Pfam" id="PF08940">
    <property type="entry name" value="DUF1918"/>
    <property type="match status" value="1"/>
</dbReference>
<gene>
    <name evidence="3" type="ORF">FOF52_09520</name>
</gene>
<name>A0ABY4L522_THEAE</name>
<dbReference type="Gene3D" id="3.30.160.240">
    <property type="entry name" value="Rv1738"/>
    <property type="match status" value="1"/>
</dbReference>
<dbReference type="InterPro" id="IPR015057">
    <property type="entry name" value="Rv2632c-like"/>
</dbReference>
<proteinExistence type="predicted"/>
<organism evidence="3 4">
    <name type="scientific">Thermobifida alba</name>
    <name type="common">Thermomonospora alba</name>
    <dbReference type="NCBI Taxonomy" id="53522"/>
    <lineage>
        <taxon>Bacteria</taxon>
        <taxon>Bacillati</taxon>
        <taxon>Actinomycetota</taxon>
        <taxon>Actinomycetes</taxon>
        <taxon>Streptosporangiales</taxon>
        <taxon>Nocardiopsidaceae</taxon>
        <taxon>Thermobifida</taxon>
    </lineage>
</organism>
<feature type="region of interest" description="Disordered" evidence="1">
    <location>
        <begin position="61"/>
        <end position="81"/>
    </location>
</feature>
<accession>A0ABY4L522</accession>
<dbReference type="Proteomes" id="UP000832041">
    <property type="component" value="Chromosome"/>
</dbReference>
<evidence type="ECO:0000313" key="4">
    <source>
        <dbReference type="Proteomes" id="UP000832041"/>
    </source>
</evidence>
<reference evidence="3 4" key="1">
    <citation type="submission" date="2020-04" db="EMBL/GenBank/DDBJ databases">
        <title>Thermobifida alba genome sequencing and assembly.</title>
        <authorList>
            <person name="Luzics S."/>
            <person name="Horvath B."/>
            <person name="Nagy I."/>
            <person name="Toth A."/>
            <person name="Nagy I."/>
            <person name="Kukolya J."/>
        </authorList>
    </citation>
    <scope>NUCLEOTIDE SEQUENCE [LARGE SCALE GENOMIC DNA]</scope>
    <source>
        <strain evidence="3 4">DSM 43795</strain>
    </source>
</reference>
<evidence type="ECO:0000313" key="3">
    <source>
        <dbReference type="EMBL" id="UPT21167.1"/>
    </source>
</evidence>
<protein>
    <submittedName>
        <fullName evidence="3">DUF1918 domain-containing protein</fullName>
    </submittedName>
</protein>
<dbReference type="Pfam" id="PF08962">
    <property type="entry name" value="Rv2632c-like"/>
    <property type="match status" value="1"/>
</dbReference>
<dbReference type="EMBL" id="CP051627">
    <property type="protein sequence ID" value="UPT21167.1"/>
    <property type="molecule type" value="Genomic_DNA"/>
</dbReference>
<feature type="domain" description="DUF1918" evidence="2">
    <location>
        <begin position="1"/>
        <end position="58"/>
    </location>
</feature>
<dbReference type="RefSeq" id="WP_248593477.1">
    <property type="nucleotide sequence ID" value="NZ_BAABEB010000013.1"/>
</dbReference>
<keyword evidence="4" id="KW-1185">Reference proteome</keyword>
<dbReference type="Gene3D" id="2.30.30.440">
    <property type="entry name" value="Domain of unknown function DUF1918"/>
    <property type="match status" value="1"/>
</dbReference>
<dbReference type="InterPro" id="IPR015035">
    <property type="entry name" value="DUF1918"/>
</dbReference>
<dbReference type="InterPro" id="IPR038070">
    <property type="entry name" value="Rv2632c-like_sf"/>
</dbReference>
<evidence type="ECO:0000259" key="2">
    <source>
        <dbReference type="Pfam" id="PF08940"/>
    </source>
</evidence>
<dbReference type="SUPFAM" id="SSF50118">
    <property type="entry name" value="Cell growth inhibitor/plasmid maintenance toxic component"/>
    <property type="match status" value="1"/>
</dbReference>
<sequence length="168" mass="18228">MRAQIGDRLVIERPRDSLPSREGVVVEIRGADGAPPYRVRWLDDGHETLVYPGPDAHVVPAVPGRGEDSGTSGLPPPHTTKRMNVDIVVSEENEDGSVRTLAEAELSADEWANLRGHGMARKHPADVDVPEIGDELAVSRALSDLARKLRQVAADDIVDHTGTPWQPT</sequence>